<accession>A0A1W1WQE4</accession>
<dbReference type="EMBL" id="FWWY01000002">
    <property type="protein sequence ID" value="SMC08240.1"/>
    <property type="molecule type" value="Genomic_DNA"/>
</dbReference>
<feature type="region of interest" description="Disordered" evidence="3">
    <location>
        <begin position="294"/>
        <end position="332"/>
    </location>
</feature>
<dbReference type="InterPro" id="IPR006148">
    <property type="entry name" value="Glc/Gal-6P_isomerase"/>
</dbReference>
<evidence type="ECO:0000313" key="6">
    <source>
        <dbReference type="Proteomes" id="UP000192660"/>
    </source>
</evidence>
<name>A0A1W1WQE4_SULTA</name>
<gene>
    <name evidence="5" type="ORF">SAMN00768000_3787</name>
</gene>
<feature type="region of interest" description="Disordered" evidence="3">
    <location>
        <begin position="250"/>
        <end position="281"/>
    </location>
</feature>
<dbReference type="GO" id="GO:0016853">
    <property type="term" value="F:isomerase activity"/>
    <property type="evidence" value="ECO:0007669"/>
    <property type="project" value="UniProtKB-KW"/>
</dbReference>
<dbReference type="Pfam" id="PF01182">
    <property type="entry name" value="Glucosamine_iso"/>
    <property type="match status" value="1"/>
</dbReference>
<dbReference type="GO" id="GO:0005737">
    <property type="term" value="C:cytoplasm"/>
    <property type="evidence" value="ECO:0007669"/>
    <property type="project" value="TreeGrafter"/>
</dbReference>
<feature type="domain" description="Glucosamine/galactosamine-6-phosphate isomerase" evidence="4">
    <location>
        <begin position="12"/>
        <end position="213"/>
    </location>
</feature>
<dbReference type="Proteomes" id="UP000192660">
    <property type="component" value="Unassembled WGS sequence"/>
</dbReference>
<dbReference type="GO" id="GO:0006043">
    <property type="term" value="P:glucosamine catabolic process"/>
    <property type="evidence" value="ECO:0007669"/>
    <property type="project" value="TreeGrafter"/>
</dbReference>
<proteinExistence type="predicted"/>
<keyword evidence="6" id="KW-1185">Reference proteome</keyword>
<evidence type="ECO:0000256" key="1">
    <source>
        <dbReference type="ARBA" id="ARBA00022801"/>
    </source>
</evidence>
<dbReference type="PANTHER" id="PTHR11280:SF5">
    <property type="entry name" value="GLUCOSAMINE-6-PHOSPHATE ISOMERASE"/>
    <property type="match status" value="1"/>
</dbReference>
<organism evidence="5 6">
    <name type="scientific">Sulfobacillus thermosulfidooxidans (strain DSM 9293 / VKM B-1269 / AT-1)</name>
    <dbReference type="NCBI Taxonomy" id="929705"/>
    <lineage>
        <taxon>Bacteria</taxon>
        <taxon>Bacillati</taxon>
        <taxon>Bacillota</taxon>
        <taxon>Clostridia</taxon>
        <taxon>Eubacteriales</taxon>
        <taxon>Clostridiales Family XVII. Incertae Sedis</taxon>
        <taxon>Sulfobacillus</taxon>
    </lineage>
</organism>
<dbReference type="GO" id="GO:0042802">
    <property type="term" value="F:identical protein binding"/>
    <property type="evidence" value="ECO:0007669"/>
    <property type="project" value="TreeGrafter"/>
</dbReference>
<dbReference type="InterPro" id="IPR004547">
    <property type="entry name" value="Glucosamine6P_isomerase"/>
</dbReference>
<evidence type="ECO:0000313" key="5">
    <source>
        <dbReference type="EMBL" id="SMC08240.1"/>
    </source>
</evidence>
<keyword evidence="1" id="KW-0378">Hydrolase</keyword>
<protein>
    <submittedName>
        <fullName evidence="5">Glucosamine-6-phosphate isomerase</fullName>
    </submittedName>
</protein>
<dbReference type="GO" id="GO:0005975">
    <property type="term" value="P:carbohydrate metabolic process"/>
    <property type="evidence" value="ECO:0007669"/>
    <property type="project" value="InterPro"/>
</dbReference>
<dbReference type="GO" id="GO:0004342">
    <property type="term" value="F:glucosamine-6-phosphate deaminase activity"/>
    <property type="evidence" value="ECO:0007669"/>
    <property type="project" value="InterPro"/>
</dbReference>
<dbReference type="InterPro" id="IPR037171">
    <property type="entry name" value="NagB/RpiA_transferase-like"/>
</dbReference>
<dbReference type="CDD" id="cd01399">
    <property type="entry name" value="GlcN6P_deaminase"/>
    <property type="match status" value="1"/>
</dbReference>
<dbReference type="GO" id="GO:0006046">
    <property type="term" value="P:N-acetylglucosamine catabolic process"/>
    <property type="evidence" value="ECO:0007669"/>
    <property type="project" value="TreeGrafter"/>
</dbReference>
<reference evidence="6" key="1">
    <citation type="submission" date="2017-04" db="EMBL/GenBank/DDBJ databases">
        <authorList>
            <person name="Varghese N."/>
            <person name="Submissions S."/>
        </authorList>
    </citation>
    <scope>NUCLEOTIDE SEQUENCE [LARGE SCALE GENOMIC DNA]</scope>
    <source>
        <strain evidence="6">DSM 9293</strain>
    </source>
</reference>
<dbReference type="SUPFAM" id="SSF100950">
    <property type="entry name" value="NagB/RpiA/CoA transferase-like"/>
    <property type="match status" value="1"/>
</dbReference>
<evidence type="ECO:0000256" key="3">
    <source>
        <dbReference type="SAM" id="MobiDB-lite"/>
    </source>
</evidence>
<keyword evidence="2" id="KW-0119">Carbohydrate metabolism</keyword>
<sequence length="332" mass="36823">MKVIICSTQDEASEWAASLLMPLFRTPKSIRLGLATGATMIPVYRALVRQLGAMQGPMIRHVKTFNLDEYWPIDPDHPGSFATFMRQHVFSQITPYLDQVHFLRGNARNPDEECQHYEALLSAQPLDCQLLGLGVNGHIGFNEPGTSFTSRTRKVHLSDTTIQRNSRQFPGIVPQEALTVGIANIMEAQHIILVAWGLEKRAALTRAVCGPVGEDYSGPQKLDNFGGRQVLHWTYDGETKTAFCHLQKPSGARNAQGRKNRQPDCRRIRHSSQSTASLEAPGARELSAVIYRVPSAPTTGPSPPTTADRALCGNRQTDHTSRVAQKKIWPRP</sequence>
<evidence type="ECO:0000259" key="4">
    <source>
        <dbReference type="Pfam" id="PF01182"/>
    </source>
</evidence>
<dbReference type="GO" id="GO:0019262">
    <property type="term" value="P:N-acetylneuraminate catabolic process"/>
    <property type="evidence" value="ECO:0007669"/>
    <property type="project" value="TreeGrafter"/>
</dbReference>
<evidence type="ECO:0000256" key="2">
    <source>
        <dbReference type="ARBA" id="ARBA00023277"/>
    </source>
</evidence>
<dbReference type="AlphaFoldDB" id="A0A1W1WQE4"/>
<dbReference type="PANTHER" id="PTHR11280">
    <property type="entry name" value="GLUCOSAMINE-6-PHOSPHATE ISOMERASE"/>
    <property type="match status" value="1"/>
</dbReference>
<keyword evidence="5" id="KW-0413">Isomerase</keyword>
<dbReference type="Gene3D" id="3.40.50.1360">
    <property type="match status" value="1"/>
</dbReference>